<dbReference type="Gene3D" id="1.10.3680.10">
    <property type="entry name" value="TerB-like"/>
    <property type="match status" value="1"/>
</dbReference>
<organism evidence="1 4">
    <name type="scientific">Helicobacter muridarum</name>
    <dbReference type="NCBI Taxonomy" id="216"/>
    <lineage>
        <taxon>Bacteria</taxon>
        <taxon>Pseudomonadati</taxon>
        <taxon>Campylobacterota</taxon>
        <taxon>Epsilonproteobacteria</taxon>
        <taxon>Campylobacterales</taxon>
        <taxon>Helicobacteraceae</taxon>
        <taxon>Helicobacter</taxon>
    </lineage>
</organism>
<name>A0A099TYA4_9HELI</name>
<evidence type="ECO:0000313" key="3">
    <source>
        <dbReference type="Proteomes" id="UP000029922"/>
    </source>
</evidence>
<accession>A0A099TYA4</accession>
<dbReference type="OrthoDB" id="5345601at2"/>
<proteinExistence type="predicted"/>
<reference evidence="1 4" key="2">
    <citation type="submission" date="2018-06" db="EMBL/GenBank/DDBJ databases">
        <authorList>
            <consortium name="Pathogen Informatics"/>
            <person name="Doyle S."/>
        </authorList>
    </citation>
    <scope>NUCLEOTIDE SEQUENCE [LARGE SCALE GENOMIC DNA]</scope>
    <source>
        <strain evidence="1 4">NCTC12714</strain>
    </source>
</reference>
<gene>
    <name evidence="2" type="ORF">LS73_002560</name>
    <name evidence="1" type="ORF">NCTC12714_00836</name>
</gene>
<protein>
    <submittedName>
        <fullName evidence="1">Uncharacterized protein</fullName>
    </submittedName>
</protein>
<evidence type="ECO:0000313" key="4">
    <source>
        <dbReference type="Proteomes" id="UP000255139"/>
    </source>
</evidence>
<dbReference type="AlphaFoldDB" id="A0A099TYA4"/>
<dbReference type="EMBL" id="UGJE01000002">
    <property type="protein sequence ID" value="STQ86046.1"/>
    <property type="molecule type" value="Genomic_DNA"/>
</dbReference>
<sequence length="137" mass="15568">MFLSMLNKEEKQAFLAIAHHFAWSNNNFSDAQKQVIAAYCAEMQIDNITYNESEFDLKAILTKFKDKTHQKVVLLETMALAMADNITTLESLHAGEKEVLKTMIKELGLSNELAVIYADWTKAMLVLTDQGKNLIRL</sequence>
<evidence type="ECO:0000313" key="2">
    <source>
        <dbReference type="EMBL" id="TLE01171.1"/>
    </source>
</evidence>
<dbReference type="SUPFAM" id="SSF158682">
    <property type="entry name" value="TerB-like"/>
    <property type="match status" value="1"/>
</dbReference>
<dbReference type="RefSeq" id="WP_034556936.1">
    <property type="nucleotide sequence ID" value="NZ_FZML01000032.1"/>
</dbReference>
<keyword evidence="4" id="KW-1185">Reference proteome</keyword>
<dbReference type="InterPro" id="IPR029024">
    <property type="entry name" value="TerB-like"/>
</dbReference>
<evidence type="ECO:0000313" key="1">
    <source>
        <dbReference type="EMBL" id="STQ86046.1"/>
    </source>
</evidence>
<dbReference type="EMBL" id="JRPD02000003">
    <property type="protein sequence ID" value="TLE01171.1"/>
    <property type="molecule type" value="Genomic_DNA"/>
</dbReference>
<dbReference type="Proteomes" id="UP000029922">
    <property type="component" value="Unassembled WGS sequence"/>
</dbReference>
<reference evidence="2 3" key="1">
    <citation type="journal article" date="2014" name="Genome Announc.">
        <title>Draft genome sequences of eight enterohepatic helicobacter species isolated from both laboratory and wild rodents.</title>
        <authorList>
            <person name="Sheh A."/>
            <person name="Shen Z."/>
            <person name="Fox J.G."/>
        </authorList>
    </citation>
    <scope>NUCLEOTIDE SEQUENCE [LARGE SCALE GENOMIC DNA]</scope>
    <source>
        <strain evidence="2 3">ST1</strain>
    </source>
</reference>
<dbReference type="Proteomes" id="UP000255139">
    <property type="component" value="Unassembled WGS sequence"/>
</dbReference>
<dbReference type="STRING" id="216.LS73_01580"/>